<dbReference type="InterPro" id="IPR016181">
    <property type="entry name" value="Acyl_CoA_acyltransferase"/>
</dbReference>
<accession>A0A506XX27</accession>
<dbReference type="GO" id="GO:0016747">
    <property type="term" value="F:acyltransferase activity, transferring groups other than amino-acyl groups"/>
    <property type="evidence" value="ECO:0007669"/>
    <property type="project" value="InterPro"/>
</dbReference>
<dbReference type="AlphaFoldDB" id="A0A506XX27"/>
<dbReference type="OrthoDB" id="9814648at2"/>
<feature type="domain" description="N-acetyltransferase" evidence="1">
    <location>
        <begin position="7"/>
        <end position="171"/>
    </location>
</feature>
<evidence type="ECO:0000313" key="3">
    <source>
        <dbReference type="Proteomes" id="UP000316252"/>
    </source>
</evidence>
<dbReference type="SUPFAM" id="SSF55729">
    <property type="entry name" value="Acyl-CoA N-acyltransferases (Nat)"/>
    <property type="match status" value="1"/>
</dbReference>
<reference evidence="2 3" key="1">
    <citation type="submission" date="2019-06" db="EMBL/GenBank/DDBJ databases">
        <authorList>
            <person name="Li F."/>
        </authorList>
    </citation>
    <scope>NUCLEOTIDE SEQUENCE [LARGE SCALE GENOMIC DNA]</scope>
    <source>
        <strain evidence="2 3">10F1D-1</strain>
    </source>
</reference>
<organism evidence="2 3">
    <name type="scientific">Schumannella soli</name>
    <dbReference type="NCBI Taxonomy" id="2590779"/>
    <lineage>
        <taxon>Bacteria</taxon>
        <taxon>Bacillati</taxon>
        <taxon>Actinomycetota</taxon>
        <taxon>Actinomycetes</taxon>
        <taxon>Micrococcales</taxon>
        <taxon>Microbacteriaceae</taxon>
        <taxon>Schumannella</taxon>
    </lineage>
</organism>
<dbReference type="CDD" id="cd04301">
    <property type="entry name" value="NAT_SF"/>
    <property type="match status" value="1"/>
</dbReference>
<sequence length="183" mass="20304">MSESPNVTLRAATEADLDMLFAISSDLPTWEERNPHSPAPVTRAAWDARGTLAMNADAEESLHFVIDVDGEGVGSISLFDVDRLARHAEVGISLAPGFRGRGIGTTAIGLFIEFAFERRNLRRLHLQAIASNAGAIRAYEKAGFVLEGRRREHAWVRGHYEDIVVMGLLREEWRAARRHESGE</sequence>
<protein>
    <submittedName>
        <fullName evidence="2">GNAT family N-acetyltransferase</fullName>
    </submittedName>
</protein>
<dbReference type="PROSITE" id="PS51186">
    <property type="entry name" value="GNAT"/>
    <property type="match status" value="1"/>
</dbReference>
<dbReference type="Gene3D" id="3.40.630.30">
    <property type="match status" value="1"/>
</dbReference>
<evidence type="ECO:0000259" key="1">
    <source>
        <dbReference type="PROSITE" id="PS51186"/>
    </source>
</evidence>
<name>A0A506XX27_9MICO</name>
<dbReference type="PANTHER" id="PTHR43415:SF3">
    <property type="entry name" value="GNAT-FAMILY ACETYLTRANSFERASE"/>
    <property type="match status" value="1"/>
</dbReference>
<dbReference type="PANTHER" id="PTHR43415">
    <property type="entry name" value="SPERMIDINE N(1)-ACETYLTRANSFERASE"/>
    <property type="match status" value="1"/>
</dbReference>
<comment type="caution">
    <text evidence="2">The sequence shown here is derived from an EMBL/GenBank/DDBJ whole genome shotgun (WGS) entry which is preliminary data.</text>
</comment>
<dbReference type="Proteomes" id="UP000316252">
    <property type="component" value="Unassembled WGS sequence"/>
</dbReference>
<dbReference type="RefSeq" id="WP_141161982.1">
    <property type="nucleotide sequence ID" value="NZ_VHQG01000001.1"/>
</dbReference>
<keyword evidence="3" id="KW-1185">Reference proteome</keyword>
<dbReference type="Pfam" id="PF13302">
    <property type="entry name" value="Acetyltransf_3"/>
    <property type="match status" value="1"/>
</dbReference>
<evidence type="ECO:0000313" key="2">
    <source>
        <dbReference type="EMBL" id="TPW77454.1"/>
    </source>
</evidence>
<dbReference type="EMBL" id="VHQG01000001">
    <property type="protein sequence ID" value="TPW77454.1"/>
    <property type="molecule type" value="Genomic_DNA"/>
</dbReference>
<keyword evidence="2" id="KW-0808">Transferase</keyword>
<dbReference type="InterPro" id="IPR000182">
    <property type="entry name" value="GNAT_dom"/>
</dbReference>
<gene>
    <name evidence="2" type="ORF">FJ657_01865</name>
</gene>
<proteinExistence type="predicted"/>